<comment type="caution">
    <text evidence="1">The sequence shown here is derived from an EMBL/GenBank/DDBJ whole genome shotgun (WGS) entry which is preliminary data.</text>
</comment>
<dbReference type="Proteomes" id="UP000518255">
    <property type="component" value="Unassembled WGS sequence"/>
</dbReference>
<reference evidence="1 2" key="1">
    <citation type="submission" date="2020-07" db="EMBL/GenBank/DDBJ databases">
        <title>Description of Limosilactobacillus balticus sp. nov., Limosilactobacillus agrestis sp. nov., Limosilactobacillus albertensis sp. nov., Limosilactobacillus rudii sp. nov., Limosilactobacillus fastidiosus sp. nov., five novel Limosilactobacillus species isolated from the vertebrate gastrointestinal tract, and proposal of 6 subspecies of Limosilactobacillus reuteri adapted to the gastrointestinal tract of specific vertebrate hosts.</title>
        <authorList>
            <person name="Li F."/>
            <person name="Cheng C."/>
            <person name="Zheng J."/>
            <person name="Quevedo R.M."/>
            <person name="Li J."/>
            <person name="Roos S."/>
            <person name="Gaenzle M.G."/>
            <person name="Walter J."/>
        </authorList>
    </citation>
    <scope>NUCLEOTIDE SEQUENCE [LARGE SCALE GENOMIC DNA]</scope>
    <source>
        <strain evidence="1 2">WF-MA3-C</strain>
    </source>
</reference>
<dbReference type="AlphaFoldDB" id="A0A7W3TY78"/>
<dbReference type="PIRSF" id="PIRSF037260">
    <property type="entry name" value="UPF0223"/>
    <property type="match status" value="1"/>
</dbReference>
<evidence type="ECO:0000313" key="2">
    <source>
        <dbReference type="Proteomes" id="UP000518255"/>
    </source>
</evidence>
<name>A0A7W3TY78_9LACO</name>
<gene>
    <name evidence="1" type="ORF">H5R63_00195</name>
</gene>
<evidence type="ECO:0000313" key="1">
    <source>
        <dbReference type="EMBL" id="MBB1085240.1"/>
    </source>
</evidence>
<dbReference type="RefSeq" id="WP_182579941.1">
    <property type="nucleotide sequence ID" value="NZ_JACIUY010000011.1"/>
</dbReference>
<organism evidence="1 2">
    <name type="scientific">Limosilactobacillus fastidiosus</name>
    <dbReference type="NCBI Taxonomy" id="2759855"/>
    <lineage>
        <taxon>Bacteria</taxon>
        <taxon>Bacillati</taxon>
        <taxon>Bacillota</taxon>
        <taxon>Bacilli</taxon>
        <taxon>Lactobacillales</taxon>
        <taxon>Lactobacillaceae</taxon>
        <taxon>Limosilactobacillus</taxon>
    </lineage>
</organism>
<proteinExistence type="predicted"/>
<sequence>MTVKQNNYSYPIDPDWTNKEISEVVGMFRIVEDAYEVGVNRQTVIEQYKKFKQVANSKAYEKQLGKRFEDVSGYSLYKVMQMTKKNQAGEIRVNGDVK</sequence>
<dbReference type="EMBL" id="JACIUY010000011">
    <property type="protein sequence ID" value="MBB1085240.1"/>
    <property type="molecule type" value="Genomic_DNA"/>
</dbReference>
<dbReference type="Gene3D" id="1.10.220.80">
    <property type="entry name" value="BH2638-like"/>
    <property type="match status" value="1"/>
</dbReference>
<dbReference type="InterPro" id="IPR023324">
    <property type="entry name" value="BH2638-like_sf"/>
</dbReference>
<dbReference type="SUPFAM" id="SSF158504">
    <property type="entry name" value="BH2638-like"/>
    <property type="match status" value="1"/>
</dbReference>
<dbReference type="NCBIfam" id="NF003353">
    <property type="entry name" value="PRK04387.1"/>
    <property type="match status" value="1"/>
</dbReference>
<accession>A0A7W3TY78</accession>
<dbReference type="InterPro" id="IPR007920">
    <property type="entry name" value="UPF0223"/>
</dbReference>
<dbReference type="Pfam" id="PF05256">
    <property type="entry name" value="UPF0223"/>
    <property type="match status" value="1"/>
</dbReference>
<protein>
    <submittedName>
        <fullName evidence="1">UPF0223 family protein</fullName>
    </submittedName>
</protein>